<dbReference type="EMBL" id="AE010299">
    <property type="protein sequence ID" value="AAM06984.1"/>
    <property type="molecule type" value="Genomic_DNA"/>
</dbReference>
<dbReference type="Proteomes" id="UP000002487">
    <property type="component" value="Chromosome"/>
</dbReference>
<dbReference type="STRING" id="188937.MA_3629"/>
<dbReference type="HOGENOM" id="CLU_2534643_0_0_2"/>
<evidence type="ECO:0000313" key="2">
    <source>
        <dbReference type="Proteomes" id="UP000002487"/>
    </source>
</evidence>
<dbReference type="InParanoid" id="Q8TJZ7"/>
<dbReference type="AlphaFoldDB" id="Q8TJZ7"/>
<protein>
    <submittedName>
        <fullName evidence="1">Uncharacterized protein</fullName>
    </submittedName>
</protein>
<gene>
    <name evidence="1" type="ordered locus">MA_3629</name>
</gene>
<evidence type="ECO:0000313" key="1">
    <source>
        <dbReference type="EMBL" id="AAM06984.1"/>
    </source>
</evidence>
<sequence length="83" mass="9624">MQFVPSKILFPALGNWQEFRVWPRDFCRKFMIQFYIGSSNLYSFPLLLTFNLSCFRIPSSRSGGVHSPAGFRNLPGETRITFV</sequence>
<dbReference type="EnsemblBacteria" id="AAM06984">
    <property type="protein sequence ID" value="AAM06984"/>
    <property type="gene ID" value="MA_3629"/>
</dbReference>
<accession>Q8TJZ7</accession>
<proteinExistence type="predicted"/>
<reference evidence="1 2" key="1">
    <citation type="journal article" date="2002" name="Genome Res.">
        <title>The genome of Methanosarcina acetivorans reveals extensive metabolic and physiological diversity.</title>
        <authorList>
            <person name="Galagan J.E."/>
            <person name="Nusbaum C."/>
            <person name="Roy A."/>
            <person name="Endrizzi M.G."/>
            <person name="Macdonald P."/>
            <person name="FitzHugh W."/>
            <person name="Calvo S."/>
            <person name="Engels R."/>
            <person name="Smirnov S."/>
            <person name="Atnoor D."/>
            <person name="Brown A."/>
            <person name="Allen N."/>
            <person name="Naylor J."/>
            <person name="Stange-Thomann N."/>
            <person name="DeArellano K."/>
            <person name="Johnson R."/>
            <person name="Linton L."/>
            <person name="McEwan P."/>
            <person name="McKernan K."/>
            <person name="Talamas J."/>
            <person name="Tirrell A."/>
            <person name="Ye W."/>
            <person name="Zimmer A."/>
            <person name="Barber R.D."/>
            <person name="Cann I."/>
            <person name="Graham D.E."/>
            <person name="Grahame D.A."/>
            <person name="Guss A."/>
            <person name="Hedderich R."/>
            <person name="Ingram-Smith C."/>
            <person name="Kuettner C.H."/>
            <person name="Krzycki J.A."/>
            <person name="Leigh J.A."/>
            <person name="Li W."/>
            <person name="Liu J."/>
            <person name="Mukhopadhyay B."/>
            <person name="Reeve J.N."/>
            <person name="Smith K."/>
            <person name="Springer T.A."/>
            <person name="Umayam L.A."/>
            <person name="White O."/>
            <person name="White R.H."/>
            <person name="de Macario E.C."/>
            <person name="Ferry J.G."/>
            <person name="Jarrell K.F."/>
            <person name="Jing H."/>
            <person name="Macario A.J.L."/>
            <person name="Paulsen I."/>
            <person name="Pritchett M."/>
            <person name="Sowers K.R."/>
            <person name="Swanson R.V."/>
            <person name="Zinder S.H."/>
            <person name="Lander E."/>
            <person name="Metcalf W.W."/>
            <person name="Birren B."/>
        </authorList>
    </citation>
    <scope>NUCLEOTIDE SEQUENCE [LARGE SCALE GENOMIC DNA]</scope>
    <source>
        <strain evidence="2">ATCC 35395 / DSM 2834 / JCM 12185 / C2A</strain>
    </source>
</reference>
<name>Q8TJZ7_METAC</name>
<dbReference type="KEGG" id="mac:MA_3629"/>
<organism evidence="1 2">
    <name type="scientific">Methanosarcina acetivorans (strain ATCC 35395 / DSM 2834 / JCM 12185 / C2A)</name>
    <dbReference type="NCBI Taxonomy" id="188937"/>
    <lineage>
        <taxon>Archaea</taxon>
        <taxon>Methanobacteriati</taxon>
        <taxon>Methanobacteriota</taxon>
        <taxon>Stenosarchaea group</taxon>
        <taxon>Methanomicrobia</taxon>
        <taxon>Methanosarcinales</taxon>
        <taxon>Methanosarcinaceae</taxon>
        <taxon>Methanosarcina</taxon>
    </lineage>
</organism>
<keyword evidence="2" id="KW-1185">Reference proteome</keyword>